<evidence type="ECO:0000313" key="8">
    <source>
        <dbReference type="Proteomes" id="UP000815677"/>
    </source>
</evidence>
<comment type="similarity">
    <text evidence="2">Belongs to the zinc-containing alcohol dehydrogenase family.</text>
</comment>
<evidence type="ECO:0000259" key="6">
    <source>
        <dbReference type="Pfam" id="PF08240"/>
    </source>
</evidence>
<evidence type="ECO:0000256" key="1">
    <source>
        <dbReference type="ARBA" id="ARBA00001947"/>
    </source>
</evidence>
<proteinExistence type="inferred from homology"/>
<dbReference type="PANTHER" id="PTHR42813">
    <property type="entry name" value="ZINC-TYPE ALCOHOL DEHYDROGENASE-LIKE"/>
    <property type="match status" value="1"/>
</dbReference>
<dbReference type="InterPro" id="IPR013154">
    <property type="entry name" value="ADH-like_N"/>
</dbReference>
<evidence type="ECO:0000256" key="3">
    <source>
        <dbReference type="ARBA" id="ARBA00022723"/>
    </source>
</evidence>
<keyword evidence="3" id="KW-0479">Metal-binding</keyword>
<feature type="domain" description="Alcohol dehydrogenase-like N-terminal" evidence="6">
    <location>
        <begin position="36"/>
        <end position="91"/>
    </location>
</feature>
<protein>
    <submittedName>
        <fullName evidence="7">Glutathione-independent formaldehyde dehydrogenase</fullName>
    </submittedName>
</protein>
<gene>
    <name evidence="7" type="ORF">MCHLO_11714</name>
</gene>
<dbReference type="InterPro" id="IPR011032">
    <property type="entry name" value="GroES-like_sf"/>
</dbReference>
<organism evidence="7 8">
    <name type="scientific">Mycena chlorophos</name>
    <name type="common">Agaric fungus</name>
    <name type="synonym">Agaricus chlorophos</name>
    <dbReference type="NCBI Taxonomy" id="658473"/>
    <lineage>
        <taxon>Eukaryota</taxon>
        <taxon>Fungi</taxon>
        <taxon>Dikarya</taxon>
        <taxon>Basidiomycota</taxon>
        <taxon>Agaricomycotina</taxon>
        <taxon>Agaricomycetes</taxon>
        <taxon>Agaricomycetidae</taxon>
        <taxon>Agaricales</taxon>
        <taxon>Marasmiineae</taxon>
        <taxon>Mycenaceae</taxon>
        <taxon>Mycena</taxon>
    </lineage>
</organism>
<dbReference type="SUPFAM" id="SSF50129">
    <property type="entry name" value="GroES-like"/>
    <property type="match status" value="1"/>
</dbReference>
<accession>A0ABQ0LW10</accession>
<dbReference type="Pfam" id="PF08240">
    <property type="entry name" value="ADH_N"/>
    <property type="match status" value="1"/>
</dbReference>
<evidence type="ECO:0000256" key="2">
    <source>
        <dbReference type="ARBA" id="ARBA00008072"/>
    </source>
</evidence>
<keyword evidence="4" id="KW-0862">Zinc</keyword>
<evidence type="ECO:0000313" key="7">
    <source>
        <dbReference type="EMBL" id="GAT54894.1"/>
    </source>
</evidence>
<dbReference type="EMBL" id="DF848790">
    <property type="protein sequence ID" value="GAT54894.1"/>
    <property type="molecule type" value="Genomic_DNA"/>
</dbReference>
<dbReference type="PANTHER" id="PTHR42813:SF3">
    <property type="entry name" value="GLUTATHIONE-INDEPENDENT FORMALDEHYDE DEHYDROGENASE"/>
    <property type="match status" value="1"/>
</dbReference>
<name>A0ABQ0LW10_MYCCL</name>
<comment type="cofactor">
    <cofactor evidence="1">
        <name>Zn(2+)</name>
        <dbReference type="ChEBI" id="CHEBI:29105"/>
    </cofactor>
</comment>
<sequence>MSKMRAVVYDEVFKCYRARGRPAHDSASRRCHRQSLGIADELGPGVTLLKKGDRVVMPFNVACGRCTNCEEGRTASCTLVNPGRREYLRVPFADFNALVLPAGTAHEEDFVTLADIFPTGWHGVELSGLHPDDSIAIFGAGPVGLLAVYSAVHLRVALIS</sequence>
<evidence type="ECO:0000256" key="4">
    <source>
        <dbReference type="ARBA" id="ARBA00022833"/>
    </source>
</evidence>
<dbReference type="Proteomes" id="UP000815677">
    <property type="component" value="Unassembled WGS sequence"/>
</dbReference>
<keyword evidence="8" id="KW-1185">Reference proteome</keyword>
<evidence type="ECO:0000256" key="5">
    <source>
        <dbReference type="ARBA" id="ARBA00023027"/>
    </source>
</evidence>
<reference evidence="7" key="1">
    <citation type="submission" date="2014-09" db="EMBL/GenBank/DDBJ databases">
        <title>Genome sequence of the luminous mushroom Mycena chlorophos for searching fungal bioluminescence genes.</title>
        <authorList>
            <person name="Tanaka Y."/>
            <person name="Kasuga D."/>
            <person name="Oba Y."/>
            <person name="Hase S."/>
            <person name="Sato K."/>
            <person name="Oba Y."/>
            <person name="Sakakibara Y."/>
        </authorList>
    </citation>
    <scope>NUCLEOTIDE SEQUENCE</scope>
</reference>
<dbReference type="Gene3D" id="3.90.180.10">
    <property type="entry name" value="Medium-chain alcohol dehydrogenases, catalytic domain"/>
    <property type="match status" value="1"/>
</dbReference>
<keyword evidence="5" id="KW-0520">NAD</keyword>
<dbReference type="Gene3D" id="3.40.50.720">
    <property type="entry name" value="NAD(P)-binding Rossmann-like Domain"/>
    <property type="match status" value="1"/>
</dbReference>